<accession>A0AAJ1X5U1</accession>
<proteinExistence type="predicted"/>
<comment type="caution">
    <text evidence="2">The sequence shown here is derived from an EMBL/GenBank/DDBJ whole genome shotgun (WGS) entry which is preliminary data.</text>
</comment>
<evidence type="ECO:0000259" key="1">
    <source>
        <dbReference type="Pfam" id="PF22741"/>
    </source>
</evidence>
<dbReference type="SUPFAM" id="SSF52799">
    <property type="entry name" value="(Phosphotyrosine protein) phosphatases II"/>
    <property type="match status" value="1"/>
</dbReference>
<keyword evidence="3" id="KW-1185">Reference proteome</keyword>
<dbReference type="InterPro" id="IPR029021">
    <property type="entry name" value="Prot-tyrosine_phosphatase-like"/>
</dbReference>
<dbReference type="Gene3D" id="3.90.190.10">
    <property type="entry name" value="Protein tyrosine phosphatase superfamily"/>
    <property type="match status" value="1"/>
</dbReference>
<feature type="domain" description="DSP-PTPase phosphatase fused to NAD+ Kinase" evidence="1">
    <location>
        <begin position="58"/>
        <end position="156"/>
    </location>
</feature>
<sequence length="230" mass="25937">MSIFNRLKTASRARSDRLKAGDITTPDGRRRARAFMLWYDHEFVRIPWSNLAQVAPGVWRSNQPTHARLARLKDRLGLKTVLFLRGQMLEPPRLFEEESCAELGLDLVIVPLAARNAPERQSLLDLIAAFRRIEKPFLMHCKSGADRASLASAVYLLAIEGAPVSRARRMLSLRFVHLKWTKTGIIDAFLDAYETAQKASGVGFEAWVENTYDAEALQRAFDAKRRGGTA</sequence>
<gene>
    <name evidence="2" type="ORF">NOI20_15830</name>
</gene>
<dbReference type="EMBL" id="JANFFA010000005">
    <property type="protein sequence ID" value="MDQ2095588.1"/>
    <property type="molecule type" value="Genomic_DNA"/>
</dbReference>
<organism evidence="2 3">
    <name type="scientific">Rhodalgimonas zhirmunskyi</name>
    <dbReference type="NCBI Taxonomy" id="2964767"/>
    <lineage>
        <taxon>Bacteria</taxon>
        <taxon>Pseudomonadati</taxon>
        <taxon>Pseudomonadota</taxon>
        <taxon>Alphaproteobacteria</taxon>
        <taxon>Rhodobacterales</taxon>
        <taxon>Roseobacteraceae</taxon>
        <taxon>Rhodalgimonas</taxon>
    </lineage>
</organism>
<reference evidence="2" key="1">
    <citation type="submission" date="2022-07" db="EMBL/GenBank/DDBJ databases">
        <authorList>
            <person name="Otstavnykh N."/>
            <person name="Isaeva M."/>
            <person name="Bystritskaya E."/>
        </authorList>
    </citation>
    <scope>NUCLEOTIDE SEQUENCE</scope>
    <source>
        <strain evidence="2">10Alg 79</strain>
    </source>
</reference>
<dbReference type="InterPro" id="IPR055214">
    <property type="entry name" value="PTP-NADK"/>
</dbReference>
<protein>
    <submittedName>
        <fullName evidence="2">Protein tyrosine phosphatase</fullName>
    </submittedName>
</protein>
<evidence type="ECO:0000313" key="3">
    <source>
        <dbReference type="Proteomes" id="UP001227162"/>
    </source>
</evidence>
<dbReference type="Pfam" id="PF22741">
    <property type="entry name" value="PTP-NADK"/>
    <property type="match status" value="1"/>
</dbReference>
<name>A0AAJ1X5U1_9RHOB</name>
<reference evidence="2" key="2">
    <citation type="submission" date="2023-04" db="EMBL/GenBank/DDBJ databases">
        <title>'Rhodoalgimonas zhirmunskyi' gen. nov., isolated from a red alga.</title>
        <authorList>
            <person name="Nedashkovskaya O.I."/>
            <person name="Otstavnykh N.Y."/>
            <person name="Bystritskaya E.P."/>
            <person name="Balabanova L.A."/>
            <person name="Isaeva M.P."/>
        </authorList>
    </citation>
    <scope>NUCLEOTIDE SEQUENCE</scope>
    <source>
        <strain evidence="2">10Alg 79</strain>
    </source>
</reference>
<dbReference type="Proteomes" id="UP001227162">
    <property type="component" value="Unassembled WGS sequence"/>
</dbReference>
<evidence type="ECO:0000313" key="2">
    <source>
        <dbReference type="EMBL" id="MDQ2095588.1"/>
    </source>
</evidence>
<dbReference type="AlphaFoldDB" id="A0AAJ1X5U1"/>